<geneLocation type="plasmid" evidence="2">
    <name>pCSC3H3</name>
</geneLocation>
<keyword evidence="4" id="KW-1185">Reference proteome</keyword>
<dbReference type="RefSeq" id="WP_217351177.1">
    <property type="nucleotide sequence ID" value="NZ_CP024200.1"/>
</dbReference>
<reference evidence="3 5" key="1">
    <citation type="submission" date="2017-09" db="EMBL/GenBank/DDBJ databases">
        <title>Biodiversity and function of Thalassospira species in the particle-attached aromatic-hydrocarbon-degrading consortia from the surface seawater of the South China Sea.</title>
        <authorList>
            <person name="Dong C."/>
            <person name="Liu R."/>
            <person name="Shao Z."/>
        </authorList>
    </citation>
    <scope>NUCLEOTIDE SEQUENCE [LARGE SCALE GENOMIC DNA]</scope>
    <source>
        <strain evidence="3 5">CSC1P2</strain>
    </source>
</reference>
<dbReference type="InterPro" id="IPR049803">
    <property type="entry name" value="RiPP_thiocil-like"/>
</dbReference>
<evidence type="ECO:0000313" key="2">
    <source>
        <dbReference type="EMBL" id="AUG55580.1"/>
    </source>
</evidence>
<dbReference type="Proteomes" id="UP000233458">
    <property type="component" value="Plasmid pCSC3H3"/>
</dbReference>
<feature type="region of interest" description="Disordered" evidence="1">
    <location>
        <begin position="57"/>
        <end position="105"/>
    </location>
</feature>
<name>A0A2N3KQU2_9PROT</name>
<evidence type="ECO:0008006" key="6">
    <source>
        <dbReference type="Google" id="ProtNLM"/>
    </source>
</evidence>
<dbReference type="SUPFAM" id="SSF56209">
    <property type="entry name" value="Nitrile hydratase alpha chain"/>
    <property type="match status" value="1"/>
</dbReference>
<feature type="compositionally biased region" description="Low complexity" evidence="1">
    <location>
        <begin position="82"/>
        <end position="105"/>
    </location>
</feature>
<reference evidence="2 4" key="2">
    <citation type="submission" date="2017-10" db="EMBL/GenBank/DDBJ databases">
        <title>Biodiversity and function of Thalassospira species in the particle-attached aromatic-hydrocarbon-degrading consortia from the surface seawater of the China South Sea.</title>
        <authorList>
            <person name="Dong C."/>
            <person name="Liu R."/>
            <person name="Shao Z."/>
        </authorList>
    </citation>
    <scope>NUCLEOTIDE SEQUENCE [LARGE SCALE GENOMIC DNA]</scope>
    <source>
        <strain evidence="2 4">CSC3H3</strain>
        <plasmid evidence="4">pcsc3h3</plasmid>
        <plasmid evidence="2">pCSC3H3</plasmid>
    </source>
</reference>
<evidence type="ECO:0000313" key="3">
    <source>
        <dbReference type="EMBL" id="PKR52928.1"/>
    </source>
</evidence>
<dbReference type="EMBL" id="CP024200">
    <property type="protein sequence ID" value="AUG55580.1"/>
    <property type="molecule type" value="Genomic_DNA"/>
</dbReference>
<dbReference type="Proteomes" id="UP000233597">
    <property type="component" value="Unassembled WGS sequence"/>
</dbReference>
<evidence type="ECO:0000313" key="5">
    <source>
        <dbReference type="Proteomes" id="UP000233597"/>
    </source>
</evidence>
<feature type="compositionally biased region" description="Polar residues" evidence="1">
    <location>
        <begin position="72"/>
        <end position="81"/>
    </location>
</feature>
<keyword evidence="2" id="KW-0614">Plasmid</keyword>
<protein>
    <recommendedName>
        <fullName evidence="6">NHLP leader peptide family natural product</fullName>
    </recommendedName>
</protein>
<gene>
    <name evidence="3" type="ORF">COO20_16660</name>
    <name evidence="2" type="ORF">CSC3H3_22240</name>
</gene>
<dbReference type="NCBIfam" id="NF033482">
    <property type="entry name" value="RiPP_thiocil"/>
    <property type="match status" value="1"/>
</dbReference>
<dbReference type="InterPro" id="IPR036648">
    <property type="entry name" value="CN_Hdrase_a/SCN_Hdrase_g_sf"/>
</dbReference>
<evidence type="ECO:0000256" key="1">
    <source>
        <dbReference type="SAM" id="MobiDB-lite"/>
    </source>
</evidence>
<geneLocation type="plasmid" evidence="4">
    <name>pcsc3h3</name>
</geneLocation>
<dbReference type="EMBL" id="NWTK01000011">
    <property type="protein sequence ID" value="PKR52928.1"/>
    <property type="molecule type" value="Genomic_DNA"/>
</dbReference>
<accession>A0A2N3KQU2</accession>
<dbReference type="KEGG" id="thac:CSC3H3_22240"/>
<dbReference type="AlphaFoldDB" id="A0A2N3KQU2"/>
<organism evidence="3 5">
    <name type="scientific">Thalassospira marina</name>
    <dbReference type="NCBI Taxonomy" id="2048283"/>
    <lineage>
        <taxon>Bacteria</taxon>
        <taxon>Pseudomonadati</taxon>
        <taxon>Pseudomonadota</taxon>
        <taxon>Alphaproteobacteria</taxon>
        <taxon>Rhodospirillales</taxon>
        <taxon>Thalassospiraceae</taxon>
        <taxon>Thalassospira</taxon>
    </lineage>
</organism>
<dbReference type="GO" id="GO:0046914">
    <property type="term" value="F:transition metal ion binding"/>
    <property type="evidence" value="ECO:0007669"/>
    <property type="project" value="InterPro"/>
</dbReference>
<dbReference type="GO" id="GO:0003824">
    <property type="term" value="F:catalytic activity"/>
    <property type="evidence" value="ECO:0007669"/>
    <property type="project" value="InterPro"/>
</dbReference>
<dbReference type="Gene3D" id="3.90.330.10">
    <property type="entry name" value="Nitrile hydratase alpha /Thiocyanate hydrolase gamma"/>
    <property type="match status" value="1"/>
</dbReference>
<proteinExistence type="predicted"/>
<sequence>MAMDLKAKHEQTKDYPHRLGRLIVKTWADPVFKKKAETDPRGALADFGIHVPADVPVDKLPLPPRPADLSDEQLNQANANDGSCAGSAGSASCPSCSAGTAASAH</sequence>
<evidence type="ECO:0000313" key="4">
    <source>
        <dbReference type="Proteomes" id="UP000233458"/>
    </source>
</evidence>